<protein>
    <recommendedName>
        <fullName evidence="3">F-box domain-containing protein</fullName>
    </recommendedName>
</protein>
<dbReference type="Proteomes" id="UP001447188">
    <property type="component" value="Unassembled WGS sequence"/>
</dbReference>
<dbReference type="EMBL" id="JBBBZM010000026">
    <property type="protein sequence ID" value="KAL0638106.1"/>
    <property type="molecule type" value="Genomic_DNA"/>
</dbReference>
<evidence type="ECO:0008006" key="3">
    <source>
        <dbReference type="Google" id="ProtNLM"/>
    </source>
</evidence>
<name>A0ABR3GQ92_9PEZI</name>
<reference evidence="1 2" key="1">
    <citation type="submission" date="2024-02" db="EMBL/GenBank/DDBJ databases">
        <title>Discinaceae phylogenomics.</title>
        <authorList>
            <person name="Dirks A.C."/>
            <person name="James T.Y."/>
        </authorList>
    </citation>
    <scope>NUCLEOTIDE SEQUENCE [LARGE SCALE GENOMIC DNA]</scope>
    <source>
        <strain evidence="1 2">ACD0624</strain>
    </source>
</reference>
<proteinExistence type="predicted"/>
<evidence type="ECO:0000313" key="2">
    <source>
        <dbReference type="Proteomes" id="UP001447188"/>
    </source>
</evidence>
<sequence>MSYSHLELLSPELILAIMRKLDTFYDLNSLVRTSKFIGLVFESNPYGVCGAIARNQFRDVWDDASNLLRHGQRLCRFKPSSSLGRTSVDSLLSPIFLHPQSSSTNDDKQHPHGHGECCGKPAGKGILSGGVGIGLAEAKMLMKFVKRSEEWRDLVLKHIFAEKSWKQVRQGIRVSDVPIPNVCSITTQESVRIDRALLRYYLLLLACAPDWVIERTNYHLLFLNYKPFPSPAPSGEDAERAGMTRDEIIESKRRRIEPFIRYRGRDLSDLYVVGRATAGCYSQLPGTMDQGADHIYERWSNIDDACVQQEADIHIKRVWRNTSGPEDLLSPDMFFEECEV</sequence>
<organism evidence="1 2">
    <name type="scientific">Discina gigas</name>
    <dbReference type="NCBI Taxonomy" id="1032678"/>
    <lineage>
        <taxon>Eukaryota</taxon>
        <taxon>Fungi</taxon>
        <taxon>Dikarya</taxon>
        <taxon>Ascomycota</taxon>
        <taxon>Pezizomycotina</taxon>
        <taxon>Pezizomycetes</taxon>
        <taxon>Pezizales</taxon>
        <taxon>Discinaceae</taxon>
        <taxon>Discina</taxon>
    </lineage>
</organism>
<keyword evidence="2" id="KW-1185">Reference proteome</keyword>
<evidence type="ECO:0000313" key="1">
    <source>
        <dbReference type="EMBL" id="KAL0638106.1"/>
    </source>
</evidence>
<accession>A0ABR3GQ92</accession>
<comment type="caution">
    <text evidence="1">The sequence shown here is derived from an EMBL/GenBank/DDBJ whole genome shotgun (WGS) entry which is preliminary data.</text>
</comment>
<gene>
    <name evidence="1" type="ORF">Q9L58_002887</name>
</gene>